<organism evidence="2 3">
    <name type="scientific">Halobacillus shinanisalinarum</name>
    <dbReference type="NCBI Taxonomy" id="2932258"/>
    <lineage>
        <taxon>Bacteria</taxon>
        <taxon>Bacillati</taxon>
        <taxon>Bacillota</taxon>
        <taxon>Bacilli</taxon>
        <taxon>Bacillales</taxon>
        <taxon>Bacillaceae</taxon>
        <taxon>Halobacillus</taxon>
    </lineage>
</organism>
<sequence>MSGHATRDHAILSASGSSRWLTCTPSAQLEEQYENTTSVFAEEGTTAHELAEDFLRKELGLIAKGTFTRRLNKMKKENEHYSQSMLDYVENYATIVLEHISELKQYSSDVLTLLEERLDFSRWVPQGFGTGDVVLVADQTLEVIDLKYGKGVPVSAEGNTQMRLYALGALNQFEMLYDIENVRMTIVQPRLDSVSTDEIAASDLLDWADEVVQPKAHEAIEGEGNFVAGEHCRFCKARSQCRARAEKNLELAQHDFQEPPLLSYEEIGEILPKADELQKWAKDVQNYALDQAEKHGAKFPGYKLVEGRSNRKYTDEAAVIKRLKDEGYSEEDIYDMKVNGITKMEKAIGKKPFKEYLSEYVIKPAGKPTLVKESDKRPEINSTDSAVEDFS</sequence>
<dbReference type="Gene3D" id="3.90.320.10">
    <property type="match status" value="1"/>
</dbReference>
<dbReference type="InterPro" id="IPR021229">
    <property type="entry name" value="DUF2800"/>
</dbReference>
<name>A0ABY4GZR7_9BACI</name>
<dbReference type="RefSeq" id="WP_244752989.1">
    <property type="nucleotide sequence ID" value="NZ_CP095074.1"/>
</dbReference>
<evidence type="ECO:0000313" key="2">
    <source>
        <dbReference type="EMBL" id="UOQ93389.1"/>
    </source>
</evidence>
<dbReference type="Proteomes" id="UP000831880">
    <property type="component" value="Chromosome"/>
</dbReference>
<proteinExistence type="predicted"/>
<reference evidence="2 3" key="1">
    <citation type="submission" date="2022-04" db="EMBL/GenBank/DDBJ databases">
        <title>Halobacillus sp. isolated from saltern.</title>
        <authorList>
            <person name="Won M."/>
            <person name="Lee C.-M."/>
            <person name="Woen H.-Y."/>
            <person name="Kwon S.-W."/>
        </authorList>
    </citation>
    <scope>NUCLEOTIDE SEQUENCE [LARGE SCALE GENOMIC DNA]</scope>
    <source>
        <strain evidence="2 3">SSTM10-2</strain>
    </source>
</reference>
<protein>
    <submittedName>
        <fullName evidence="2">DUF2800 domain-containing protein</fullName>
    </submittedName>
</protein>
<dbReference type="InterPro" id="IPR011604">
    <property type="entry name" value="PDDEXK-like_dom_sf"/>
</dbReference>
<evidence type="ECO:0000313" key="3">
    <source>
        <dbReference type="Proteomes" id="UP000831880"/>
    </source>
</evidence>
<feature type="region of interest" description="Disordered" evidence="1">
    <location>
        <begin position="371"/>
        <end position="391"/>
    </location>
</feature>
<dbReference type="EMBL" id="CP095074">
    <property type="protein sequence ID" value="UOQ93389.1"/>
    <property type="molecule type" value="Genomic_DNA"/>
</dbReference>
<dbReference type="Pfam" id="PF10926">
    <property type="entry name" value="DUF2800"/>
    <property type="match status" value="1"/>
</dbReference>
<evidence type="ECO:0000256" key="1">
    <source>
        <dbReference type="SAM" id="MobiDB-lite"/>
    </source>
</evidence>
<accession>A0ABY4GZR7</accession>
<gene>
    <name evidence="2" type="ORF">MUO14_23970</name>
</gene>
<keyword evidence="3" id="KW-1185">Reference proteome</keyword>